<evidence type="ECO:0000256" key="10">
    <source>
        <dbReference type="ARBA" id="ARBA00022968"/>
    </source>
</evidence>
<dbReference type="SUPFAM" id="SSF53756">
    <property type="entry name" value="UDP-Glycosyltransferase/glycogen phosphorylase"/>
    <property type="match status" value="1"/>
</dbReference>
<keyword evidence="10" id="KW-0812">Transmembrane</keyword>
<dbReference type="GO" id="GO:0005886">
    <property type="term" value="C:plasma membrane"/>
    <property type="evidence" value="ECO:0007669"/>
    <property type="project" value="UniProtKB-SubCell"/>
</dbReference>
<gene>
    <name evidence="19" type="primary">gseA</name>
    <name evidence="17" type="synonym">waaA</name>
    <name evidence="19" type="ordered locus">wcw_1074</name>
</gene>
<evidence type="ECO:0000256" key="15">
    <source>
        <dbReference type="PIRSR" id="PIRSR639901-1"/>
    </source>
</evidence>
<feature type="site" description="Transition state stabilizer" evidence="16">
    <location>
        <position position="130"/>
    </location>
</feature>
<evidence type="ECO:0000256" key="12">
    <source>
        <dbReference type="ARBA" id="ARBA00034401"/>
    </source>
</evidence>
<dbReference type="EC" id="2.4.99.12" evidence="4 17"/>
<dbReference type="EC" id="2.4.99.13" evidence="5 17"/>
<evidence type="ECO:0000256" key="3">
    <source>
        <dbReference type="ARBA" id="ARBA00006380"/>
    </source>
</evidence>
<reference evidence="19 20" key="1">
    <citation type="journal article" date="2010" name="PLoS ONE">
        <title>The Waddlia genome: a window into chlamydial biology.</title>
        <authorList>
            <person name="Bertelli C."/>
            <person name="Collyn F."/>
            <person name="Croxatto A."/>
            <person name="Ruckert C."/>
            <person name="Polkinghorne A."/>
            <person name="Kebbi-Beghdadi C."/>
            <person name="Goesmann A."/>
            <person name="Vaughan L."/>
            <person name="Greub G."/>
        </authorList>
    </citation>
    <scope>NUCLEOTIDE SEQUENCE [LARGE SCALE GENOMIC DNA]</scope>
    <source>
        <strain evidence="20">ATCC VR-1470 / WSU 86-1044</strain>
    </source>
</reference>
<comment type="function">
    <text evidence="17">Involved in lipopolysaccharide (LPS) biosynthesis. Catalyzes the transfer of 3-deoxy-D-manno-octulosonate (Kdo) residue(s) from CMP-Kdo to lipid IV(A), the tetraacyldisaccharide-1,4'-bisphosphate precursor of lipid A.</text>
</comment>
<feature type="domain" description="3-deoxy-D-manno-octulosonic-acid transferase N-terminal" evidence="18">
    <location>
        <begin position="30"/>
        <end position="210"/>
    </location>
</feature>
<dbReference type="OrthoDB" id="9789797at2"/>
<dbReference type="STRING" id="716544.wcw_1074"/>
<keyword evidence="9 17" id="KW-0808">Transferase</keyword>
<evidence type="ECO:0000256" key="11">
    <source>
        <dbReference type="ARBA" id="ARBA00022985"/>
    </source>
</evidence>
<dbReference type="InterPro" id="IPR007507">
    <property type="entry name" value="Glycos_transf_N"/>
</dbReference>
<dbReference type="GO" id="GO:0009244">
    <property type="term" value="P:lipopolysaccharide core region biosynthetic process"/>
    <property type="evidence" value="ECO:0007669"/>
    <property type="project" value="UniProtKB-UniRule"/>
</dbReference>
<evidence type="ECO:0000256" key="16">
    <source>
        <dbReference type="PIRSR" id="PIRSR639901-2"/>
    </source>
</evidence>
<dbReference type="eggNOG" id="COG1519">
    <property type="taxonomic scope" value="Bacteria"/>
</dbReference>
<comment type="catalytic activity">
    <reaction evidence="13 17">
        <text>alpha-Kdo-(2-&gt;4)-alpha-Kdo-(2-&gt;6)-lipid IVA (E. coli) + CMP-3-deoxy-beta-D-manno-octulosonate = alpha-Kdo-(2-&gt;8)-alpha-Kdo-(2-&gt;4)-alpha-Kdo-(2-&gt;6)-lipid IVA (E. coli) + CMP + H(+)</text>
        <dbReference type="Rhea" id="RHEA:28154"/>
        <dbReference type="ChEBI" id="CHEBI:15378"/>
        <dbReference type="ChEBI" id="CHEBI:60365"/>
        <dbReference type="ChEBI" id="CHEBI:60377"/>
        <dbReference type="ChEBI" id="CHEBI:85987"/>
        <dbReference type="ChEBI" id="CHEBI:86234"/>
        <dbReference type="EC" id="2.4.99.14"/>
    </reaction>
</comment>
<keyword evidence="10" id="KW-0735">Signal-anchor</keyword>
<comment type="catalytic activity">
    <reaction evidence="14 17">
        <text>lipid IVA (E. coli) + CMP-3-deoxy-beta-D-manno-octulosonate = alpha-Kdo-(2-&gt;6)-lipid IVA (E. coli) + CMP + H(+)</text>
        <dbReference type="Rhea" id="RHEA:28066"/>
        <dbReference type="ChEBI" id="CHEBI:15378"/>
        <dbReference type="ChEBI" id="CHEBI:58603"/>
        <dbReference type="ChEBI" id="CHEBI:60364"/>
        <dbReference type="ChEBI" id="CHEBI:60377"/>
        <dbReference type="ChEBI" id="CHEBI:85987"/>
        <dbReference type="EC" id="2.4.99.12"/>
    </reaction>
</comment>
<comment type="similarity">
    <text evidence="3">Belongs to the glycosyltransferase group 1 family. Glycosyltransferase 30 subfamily.</text>
</comment>
<evidence type="ECO:0000256" key="6">
    <source>
        <dbReference type="ARBA" id="ARBA00012625"/>
    </source>
</evidence>
<dbReference type="RefSeq" id="WP_013182147.1">
    <property type="nucleotide sequence ID" value="NC_014225.1"/>
</dbReference>
<dbReference type="InterPro" id="IPR039901">
    <property type="entry name" value="Kdotransferase"/>
</dbReference>
<evidence type="ECO:0000256" key="17">
    <source>
        <dbReference type="RuleBase" id="RU365103"/>
    </source>
</evidence>
<dbReference type="EC" id="2.4.99.14" evidence="6 17"/>
<evidence type="ECO:0000256" key="1">
    <source>
        <dbReference type="ARBA" id="ARBA00004388"/>
    </source>
</evidence>
<dbReference type="Gene3D" id="3.40.50.11720">
    <property type="entry name" value="3-Deoxy-D-manno-octulosonic-acid transferase, N-terminal domain"/>
    <property type="match status" value="1"/>
</dbReference>
<dbReference type="KEGG" id="wch:wcw_1074"/>
<evidence type="ECO:0000256" key="14">
    <source>
        <dbReference type="ARBA" id="ARBA00049183"/>
    </source>
</evidence>
<evidence type="ECO:0000256" key="5">
    <source>
        <dbReference type="ARBA" id="ARBA00012623"/>
    </source>
</evidence>
<dbReference type="Gene3D" id="3.40.50.2000">
    <property type="entry name" value="Glycogen Phosphorylase B"/>
    <property type="match status" value="1"/>
</dbReference>
<evidence type="ECO:0000313" key="19">
    <source>
        <dbReference type="EMBL" id="ADI38433.1"/>
    </source>
</evidence>
<proteinExistence type="inferred from homology"/>
<keyword evidence="11 17" id="KW-0448">Lipopolysaccharide biosynthesis</keyword>
<dbReference type="GO" id="GO:0009245">
    <property type="term" value="P:lipid A biosynthetic process"/>
    <property type="evidence" value="ECO:0007669"/>
    <property type="project" value="TreeGrafter"/>
</dbReference>
<feature type="site" description="Transition state stabilizer" evidence="16">
    <location>
        <position position="208"/>
    </location>
</feature>
<organism evidence="19 20">
    <name type="scientific">Waddlia chondrophila (strain ATCC VR-1470 / WSU 86-1044)</name>
    <dbReference type="NCBI Taxonomy" id="716544"/>
    <lineage>
        <taxon>Bacteria</taxon>
        <taxon>Pseudomonadati</taxon>
        <taxon>Chlamydiota</taxon>
        <taxon>Chlamydiia</taxon>
        <taxon>Parachlamydiales</taxon>
        <taxon>Waddliaceae</taxon>
        <taxon>Waddlia</taxon>
    </lineage>
</organism>
<evidence type="ECO:0000259" key="18">
    <source>
        <dbReference type="Pfam" id="PF04413"/>
    </source>
</evidence>
<evidence type="ECO:0000256" key="8">
    <source>
        <dbReference type="ARBA" id="ARBA00022475"/>
    </source>
</evidence>
<keyword evidence="20" id="KW-1185">Reference proteome</keyword>
<comment type="catalytic activity">
    <reaction evidence="12 17">
        <text>alpha-Kdo-(2-&gt;6)-lipid IVA (E. coli) + CMP-3-deoxy-beta-D-manno-octulosonate = alpha-Kdo-(2-&gt;4)-alpha-Kdo-(2-&gt;6)-lipid IVA (E. coli) + CMP + H(+)</text>
        <dbReference type="Rhea" id="RHEA:28062"/>
        <dbReference type="ChEBI" id="CHEBI:15378"/>
        <dbReference type="ChEBI" id="CHEBI:60364"/>
        <dbReference type="ChEBI" id="CHEBI:60365"/>
        <dbReference type="ChEBI" id="CHEBI:60377"/>
        <dbReference type="ChEBI" id="CHEBI:85987"/>
        <dbReference type="EC" id="2.4.99.13"/>
    </reaction>
</comment>
<feature type="active site" description="Proton acceptor" evidence="15">
    <location>
        <position position="59"/>
    </location>
</feature>
<keyword evidence="8 17" id="KW-1003">Cell membrane</keyword>
<evidence type="ECO:0000256" key="2">
    <source>
        <dbReference type="ARBA" id="ARBA00004713"/>
    </source>
</evidence>
<protein>
    <recommendedName>
        <fullName evidence="7 17">3-deoxy-D-manno-octulosonic acid transferase</fullName>
        <shortName evidence="17">Kdo transferase</shortName>
        <ecNumber evidence="4 17">2.4.99.12</ecNumber>
        <ecNumber evidence="5 17">2.4.99.13</ecNumber>
        <ecNumber evidence="6 17">2.4.99.14</ecNumber>
    </recommendedName>
    <alternativeName>
        <fullName evidence="17">Lipid IV(A) 3-deoxy-D-manno-octulosonic acid transferase</fullName>
    </alternativeName>
</protein>
<dbReference type="PANTHER" id="PTHR42755">
    <property type="entry name" value="3-DEOXY-MANNO-OCTULOSONATE CYTIDYLYLTRANSFERASE"/>
    <property type="match status" value="1"/>
</dbReference>
<dbReference type="AlphaFoldDB" id="D6YWC2"/>
<dbReference type="Pfam" id="PF04413">
    <property type="entry name" value="Glycos_transf_N"/>
    <property type="match status" value="1"/>
</dbReference>
<sequence>MYDILLCLVSLIALPKLLYQMAFHKKYRNSLKQRLGIGFPEIEKGNKKLIWVHAVSMGEAKAVAALARELKKRSDNDAILLFSTVTETGLAEGEKELPEADYHVFLPLDFSWIIRPIIRRVRPDQVIVCETDYWYNFLSSSKNAGARLSVVNGKISERSMHRLLKFPKFTKRLFCLIDKFCVQSHHYRERFLKLGIPEEKIVITGNIKFDNSFPKLTEEELVEWKSKFGIRPEDHVLVAGSTHDPEERIILDACFEVWKDDPHLKILIVPRHPERFNEVAQLLKKRGVEFSRYSEGVSHEAPVILVDAMGVLLQCYQAATLAIVAGSFTPKVGGHNIVEPCWYGVPVLFGPYLYSQPELLELVQEYGAGVQVEPEHLSDEIKGLLSEPKRRKALGAAGIHLADSLQGATERTLVEIA</sequence>
<evidence type="ECO:0000256" key="4">
    <source>
        <dbReference type="ARBA" id="ARBA00012621"/>
    </source>
</evidence>
<keyword evidence="8 17" id="KW-0472">Membrane</keyword>
<comment type="subcellular location">
    <subcellularLocation>
        <location evidence="1">Cell inner membrane</location>
        <topology evidence="1">Single-pass membrane protein</topology>
        <orientation evidence="1">Cytoplasmic side</orientation>
    </subcellularLocation>
    <subcellularLocation>
        <location evidence="17">Cell membrane</location>
    </subcellularLocation>
</comment>
<dbReference type="CAZy" id="GT30">
    <property type="family name" value="Glycosyltransferase Family 30"/>
</dbReference>
<evidence type="ECO:0000313" key="20">
    <source>
        <dbReference type="Proteomes" id="UP000001505"/>
    </source>
</evidence>
<evidence type="ECO:0000256" key="13">
    <source>
        <dbReference type="ARBA" id="ARBA00034413"/>
    </source>
</evidence>
<dbReference type="PANTHER" id="PTHR42755:SF1">
    <property type="entry name" value="3-DEOXY-D-MANNO-OCTULOSONIC ACID TRANSFERASE, MITOCHONDRIAL-RELATED"/>
    <property type="match status" value="1"/>
</dbReference>
<dbReference type="GO" id="GO:0043842">
    <property type="term" value="F:Kdo transferase activity"/>
    <property type="evidence" value="ECO:0007669"/>
    <property type="project" value="UniProtKB-EC"/>
</dbReference>
<dbReference type="HOGENOM" id="CLU_036146_2_0_0"/>
<evidence type="ECO:0000256" key="7">
    <source>
        <dbReference type="ARBA" id="ARBA00019077"/>
    </source>
</evidence>
<dbReference type="Proteomes" id="UP000001505">
    <property type="component" value="Chromosome"/>
</dbReference>
<dbReference type="UniPathway" id="UPA00958"/>
<name>D6YWC2_WADCW</name>
<dbReference type="EMBL" id="CP001928">
    <property type="protein sequence ID" value="ADI38433.1"/>
    <property type="molecule type" value="Genomic_DNA"/>
</dbReference>
<evidence type="ECO:0000256" key="9">
    <source>
        <dbReference type="ARBA" id="ARBA00022679"/>
    </source>
</evidence>
<dbReference type="InterPro" id="IPR038107">
    <property type="entry name" value="Glycos_transf_N_sf"/>
</dbReference>
<accession>D6YWC2</accession>
<comment type="pathway">
    <text evidence="2 17">Bacterial outer membrane biogenesis; LPS core biosynthesis.</text>
</comment>